<accession>A0A7W8JFE9</accession>
<protein>
    <submittedName>
        <fullName evidence="1">CRISPR-associated protein Csh1</fullName>
    </submittedName>
</protein>
<gene>
    <name evidence="1" type="ORF">HNR43_000567</name>
</gene>
<reference evidence="1 2" key="1">
    <citation type="submission" date="2020-08" db="EMBL/GenBank/DDBJ databases">
        <title>Genomic Encyclopedia of Type Strains, Phase IV (KMG-IV): sequencing the most valuable type-strain genomes for metagenomic binning, comparative biology and taxonomic classification.</title>
        <authorList>
            <person name="Goeker M."/>
        </authorList>
    </citation>
    <scope>NUCLEOTIDE SEQUENCE [LARGE SCALE GENOMIC DNA]</scope>
    <source>
        <strain evidence="1 2">DSM 19169</strain>
    </source>
</reference>
<sequence length="653" mass="75661">MIKTIYSLGHKYMIDENPSIVQAITLPLEKPDDTIKYAVIIDLSLQTKKVQLSLKEIGSSTSTDLLWIGTADGAASPQWYGTVRNIEYLLGQTIPNLLERWDREDSYYRLLKEAHQLFFLDLGATKKSDERYRYVFNPIYIGGTLTEVDGKKAVSEVAKQFQHFVEKEAHVNSKDVLLYSLAIDGKLIVKQPEYERLVISEKFSVFKDAEEGICALTNKKAPVTGETTKLKFNYYINDKISFASDLDKKSFVKNLSISKEAYQAIMAGEAYILRDFNTRFSGLPCYIIPDFLYDVPFANTPLQDISERIRRFIRTVKTVETAEFLYRDIEDYKLFEEQMDNYISLHFLFYTKSKASLKINKLISDVPLTYLRALGRGMRNVEDIGRRFFSSGKFNLGLDAIYYLIPMRTQRGENLEKRKILYVYESLLTNKSISYQWLVTQFVQLAKVHMYANYDLYQYNSKKEYNDFQLIDSMIHAQLFLKLLYRLNLIKEGREMTGILYDLPDAEMAEYMETMNYMTAQRALFLLGYLIARIGAEQVKRSNERSEALGQARAGKTASKPILSKINYHGMNKQKVMMLSTEVFEKLRQLKIASLYNESIYAAHKHLLDVALREKWSLSDRESVFYLLSGYAYGTKRILENAKKGKTELDNEE</sequence>
<name>A0A7W8JFE9_9BACL</name>
<dbReference type="AlphaFoldDB" id="A0A7W8JFE9"/>
<dbReference type="EMBL" id="JACHEQ010000002">
    <property type="protein sequence ID" value="MBB5354611.1"/>
    <property type="molecule type" value="Genomic_DNA"/>
</dbReference>
<evidence type="ECO:0000313" key="1">
    <source>
        <dbReference type="EMBL" id="MBB5354611.1"/>
    </source>
</evidence>
<dbReference type="NCBIfam" id="TIGR02591">
    <property type="entry name" value="cas_Csh1"/>
    <property type="match status" value="1"/>
</dbReference>
<dbReference type="Pfam" id="PF09484">
    <property type="entry name" value="Cas_TM1802"/>
    <property type="match status" value="1"/>
</dbReference>
<organism evidence="1 2">
    <name type="scientific">Anoxybacillus mongoliensis</name>
    <dbReference type="NCBI Taxonomy" id="452565"/>
    <lineage>
        <taxon>Bacteria</taxon>
        <taxon>Bacillati</taxon>
        <taxon>Bacillota</taxon>
        <taxon>Bacilli</taxon>
        <taxon>Bacillales</taxon>
        <taxon>Anoxybacillaceae</taxon>
        <taxon>Anoxybacillus</taxon>
    </lineage>
</organism>
<keyword evidence="2" id="KW-1185">Reference proteome</keyword>
<proteinExistence type="predicted"/>
<dbReference type="Proteomes" id="UP000583699">
    <property type="component" value="Unassembled WGS sequence"/>
</dbReference>
<dbReference type="InterPro" id="IPR013389">
    <property type="entry name" value="CRISPR-assoc_prot_Cas8b"/>
</dbReference>
<evidence type="ECO:0000313" key="2">
    <source>
        <dbReference type="Proteomes" id="UP000583699"/>
    </source>
</evidence>
<dbReference type="InterPro" id="IPR013420">
    <property type="entry name" value="CRISPR-assoc_prot_Cas8b/Csh1_C"/>
</dbReference>
<comment type="caution">
    <text evidence="1">The sequence shown here is derived from an EMBL/GenBank/DDBJ whole genome shotgun (WGS) entry which is preliminary data.</text>
</comment>
<dbReference type="RefSeq" id="WP_183241075.1">
    <property type="nucleotide sequence ID" value="NZ_JACHEQ010000002.1"/>
</dbReference>
<dbReference type="NCBIfam" id="TIGR02556">
    <property type="entry name" value="cas_TM1802"/>
    <property type="match status" value="1"/>
</dbReference>